<dbReference type="OrthoDB" id="581425at2"/>
<dbReference type="AlphaFoldDB" id="A0A2N5MBP6"/>
<dbReference type="InterPro" id="IPR050706">
    <property type="entry name" value="Cyclic-di-GMP_PDE-like"/>
</dbReference>
<comment type="caution">
    <text evidence="2">The sequence shown here is derived from an EMBL/GenBank/DDBJ whole genome shotgun (WGS) entry which is preliminary data.</text>
</comment>
<dbReference type="PANTHER" id="PTHR33121">
    <property type="entry name" value="CYCLIC DI-GMP PHOSPHODIESTERASE PDEF"/>
    <property type="match status" value="1"/>
</dbReference>
<dbReference type="GO" id="GO:0071111">
    <property type="term" value="F:cyclic-guanylate-specific phosphodiesterase activity"/>
    <property type="evidence" value="ECO:0007669"/>
    <property type="project" value="InterPro"/>
</dbReference>
<dbReference type="InterPro" id="IPR001633">
    <property type="entry name" value="EAL_dom"/>
</dbReference>
<evidence type="ECO:0000313" key="2">
    <source>
        <dbReference type="EMBL" id="PLT31768.1"/>
    </source>
</evidence>
<dbReference type="RefSeq" id="WP_101639816.1">
    <property type="nucleotide sequence ID" value="NZ_PGUY01000002.1"/>
</dbReference>
<dbReference type="PROSITE" id="PS50883">
    <property type="entry name" value="EAL"/>
    <property type="match status" value="1"/>
</dbReference>
<name>A0A2N5MBP6_9BACI</name>
<protein>
    <recommendedName>
        <fullName evidence="1">EAL domain-containing protein</fullName>
    </recommendedName>
</protein>
<evidence type="ECO:0000313" key="3">
    <source>
        <dbReference type="Proteomes" id="UP000234748"/>
    </source>
</evidence>
<dbReference type="InterPro" id="IPR035919">
    <property type="entry name" value="EAL_sf"/>
</dbReference>
<gene>
    <name evidence="2" type="ORF">CUU66_00990</name>
</gene>
<reference evidence="2 3" key="1">
    <citation type="submission" date="2017-11" db="EMBL/GenBank/DDBJ databases">
        <title>Comparitive Functional Genomics of Dry Heat Resistant strains isolated from the Viking Spacecraft.</title>
        <authorList>
            <person name="Seuylemezian A."/>
            <person name="Cooper K."/>
            <person name="Vaishampayan P."/>
        </authorList>
    </citation>
    <scope>NUCLEOTIDE SEQUENCE [LARGE SCALE GENOMIC DNA]</scope>
    <source>
        <strain evidence="2 3">V1-29</strain>
    </source>
</reference>
<feature type="domain" description="EAL" evidence="1">
    <location>
        <begin position="1"/>
        <end position="216"/>
    </location>
</feature>
<dbReference type="CDD" id="cd01948">
    <property type="entry name" value="EAL"/>
    <property type="match status" value="1"/>
</dbReference>
<dbReference type="SMART" id="SM00052">
    <property type="entry name" value="EAL"/>
    <property type="match status" value="1"/>
</dbReference>
<dbReference type="PANTHER" id="PTHR33121:SF76">
    <property type="entry name" value="SIGNALING PROTEIN"/>
    <property type="match status" value="1"/>
</dbReference>
<organism evidence="2 3">
    <name type="scientific">Peribacillus deserti</name>
    <dbReference type="NCBI Taxonomy" id="673318"/>
    <lineage>
        <taxon>Bacteria</taxon>
        <taxon>Bacillati</taxon>
        <taxon>Bacillota</taxon>
        <taxon>Bacilli</taxon>
        <taxon>Bacillales</taxon>
        <taxon>Bacillaceae</taxon>
        <taxon>Peribacillus</taxon>
    </lineage>
</organism>
<sequence length="223" mass="25783">MNEKNLKPVYQPIIHLETNRVLGFEANIIGLEEDGTELRYPDLLKRNIKNLDFIARDKAITQFKIRQKGFKLFVNAEPEEMDIPLFYEDVDLTNVVLEITENSSMKNPTRTNERITFLRRKGLEIALDDFGSNKQNYDKLSISPDFIKLDKLFIKEEGLLRKMASLTGDYKVILEGIEDTKFVDIGKELGIMFGQGFALGRPMPYEEVTTKIINGDYQVMEYN</sequence>
<dbReference type="Pfam" id="PF00563">
    <property type="entry name" value="EAL"/>
    <property type="match status" value="1"/>
</dbReference>
<dbReference type="SUPFAM" id="SSF141868">
    <property type="entry name" value="EAL domain-like"/>
    <property type="match status" value="1"/>
</dbReference>
<keyword evidence="3" id="KW-1185">Reference proteome</keyword>
<proteinExistence type="predicted"/>
<accession>A0A2N5MBP6</accession>
<dbReference type="EMBL" id="PGUY01000002">
    <property type="protein sequence ID" value="PLT31768.1"/>
    <property type="molecule type" value="Genomic_DNA"/>
</dbReference>
<evidence type="ECO:0000259" key="1">
    <source>
        <dbReference type="PROSITE" id="PS50883"/>
    </source>
</evidence>
<dbReference type="Gene3D" id="3.20.20.450">
    <property type="entry name" value="EAL domain"/>
    <property type="match status" value="1"/>
</dbReference>
<dbReference type="Proteomes" id="UP000234748">
    <property type="component" value="Unassembled WGS sequence"/>
</dbReference>